<dbReference type="InParanoid" id="K3WAB4"/>
<name>K3WAB4_GLOUD</name>
<dbReference type="EnsemblProtists" id="PYU1_T001905">
    <property type="protein sequence ID" value="PYU1_T001905"/>
    <property type="gene ID" value="PYU1_G001903"/>
</dbReference>
<reference evidence="1" key="3">
    <citation type="submission" date="2015-02" db="UniProtKB">
        <authorList>
            <consortium name="EnsemblProtists"/>
        </authorList>
    </citation>
    <scope>IDENTIFICATION</scope>
    <source>
        <strain evidence="1">DAOM BR144</strain>
    </source>
</reference>
<sequence>MHDLAHRVRPQCPKGMQFHALVNSKASRDFHVEANTELRLQHALQRGILHHRNGRLEQVNPKHADALHLVAHREAS</sequence>
<dbReference type="HOGENOM" id="CLU_2660006_0_0_1"/>
<protein>
    <submittedName>
        <fullName evidence="1">Uncharacterized protein</fullName>
    </submittedName>
</protein>
<dbReference type="Proteomes" id="UP000019132">
    <property type="component" value="Unassembled WGS sequence"/>
</dbReference>
<dbReference type="VEuPathDB" id="FungiDB:PYU1_G001903"/>
<keyword evidence="2" id="KW-1185">Reference proteome</keyword>
<evidence type="ECO:0000313" key="2">
    <source>
        <dbReference type="Proteomes" id="UP000019132"/>
    </source>
</evidence>
<organism evidence="1 2">
    <name type="scientific">Globisporangium ultimum (strain ATCC 200006 / CBS 805.95 / DAOM BR144)</name>
    <name type="common">Pythium ultimum</name>
    <dbReference type="NCBI Taxonomy" id="431595"/>
    <lineage>
        <taxon>Eukaryota</taxon>
        <taxon>Sar</taxon>
        <taxon>Stramenopiles</taxon>
        <taxon>Oomycota</taxon>
        <taxon>Peronosporomycetes</taxon>
        <taxon>Pythiales</taxon>
        <taxon>Pythiaceae</taxon>
        <taxon>Globisporangium</taxon>
    </lineage>
</organism>
<proteinExistence type="predicted"/>
<reference evidence="2" key="1">
    <citation type="journal article" date="2010" name="Genome Biol.">
        <title>Genome sequence of the necrotrophic plant pathogen Pythium ultimum reveals original pathogenicity mechanisms and effector repertoire.</title>
        <authorList>
            <person name="Levesque C.A."/>
            <person name="Brouwer H."/>
            <person name="Cano L."/>
            <person name="Hamilton J.P."/>
            <person name="Holt C."/>
            <person name="Huitema E."/>
            <person name="Raffaele S."/>
            <person name="Robideau G.P."/>
            <person name="Thines M."/>
            <person name="Win J."/>
            <person name="Zerillo M.M."/>
            <person name="Beakes G.W."/>
            <person name="Boore J.L."/>
            <person name="Busam D."/>
            <person name="Dumas B."/>
            <person name="Ferriera S."/>
            <person name="Fuerstenberg S.I."/>
            <person name="Gachon C.M."/>
            <person name="Gaulin E."/>
            <person name="Govers F."/>
            <person name="Grenville-Briggs L."/>
            <person name="Horner N."/>
            <person name="Hostetler J."/>
            <person name="Jiang R.H."/>
            <person name="Johnson J."/>
            <person name="Krajaejun T."/>
            <person name="Lin H."/>
            <person name="Meijer H.J."/>
            <person name="Moore B."/>
            <person name="Morris P."/>
            <person name="Phuntmart V."/>
            <person name="Puiu D."/>
            <person name="Shetty J."/>
            <person name="Stajich J.E."/>
            <person name="Tripathy S."/>
            <person name="Wawra S."/>
            <person name="van West P."/>
            <person name="Whitty B.R."/>
            <person name="Coutinho P.M."/>
            <person name="Henrissat B."/>
            <person name="Martin F."/>
            <person name="Thomas P.D."/>
            <person name="Tyler B.M."/>
            <person name="De Vries R.P."/>
            <person name="Kamoun S."/>
            <person name="Yandell M."/>
            <person name="Tisserat N."/>
            <person name="Buell C.R."/>
        </authorList>
    </citation>
    <scope>NUCLEOTIDE SEQUENCE</scope>
    <source>
        <strain evidence="2">DAOM:BR144</strain>
    </source>
</reference>
<dbReference type="AlphaFoldDB" id="K3WAB4"/>
<accession>K3WAB4</accession>
<dbReference type="EMBL" id="GL376634">
    <property type="status" value="NOT_ANNOTATED_CDS"/>
    <property type="molecule type" value="Genomic_DNA"/>
</dbReference>
<reference evidence="2" key="2">
    <citation type="submission" date="2010-04" db="EMBL/GenBank/DDBJ databases">
        <authorList>
            <person name="Buell R."/>
            <person name="Hamilton J."/>
            <person name="Hostetler J."/>
        </authorList>
    </citation>
    <scope>NUCLEOTIDE SEQUENCE [LARGE SCALE GENOMIC DNA]</scope>
    <source>
        <strain evidence="2">DAOM:BR144</strain>
    </source>
</reference>
<evidence type="ECO:0000313" key="1">
    <source>
        <dbReference type="EnsemblProtists" id="PYU1_T001905"/>
    </source>
</evidence>